<dbReference type="EMBL" id="FQTU01000010">
    <property type="protein sequence ID" value="SHE93967.1"/>
    <property type="molecule type" value="Genomic_DNA"/>
</dbReference>
<sequence length="65" mass="7829">MLTITQINYIRELYFLEGKTYAQISGMTGKNYRTVKRYIEMDDFNEQKHKASRPNKTDELRPIIR</sequence>
<feature type="non-terminal residue" evidence="1">
    <location>
        <position position="65"/>
    </location>
</feature>
<evidence type="ECO:0000313" key="3">
    <source>
        <dbReference type="Proteomes" id="UP000184251"/>
    </source>
</evidence>
<evidence type="ECO:0008006" key="4">
    <source>
        <dbReference type="Google" id="ProtNLM"/>
    </source>
</evidence>
<proteinExistence type="predicted"/>
<name>A0A1M4XK12_9FIRM</name>
<evidence type="ECO:0000313" key="2">
    <source>
        <dbReference type="EMBL" id="SHF18183.1"/>
    </source>
</evidence>
<accession>A0A1M4XK12</accession>
<gene>
    <name evidence="1" type="ORF">SAMN02746064_01519</name>
    <name evidence="2" type="ORF">SAMN02746064_02073</name>
</gene>
<dbReference type="AlphaFoldDB" id="A0A1M4XK12"/>
<reference evidence="1 3" key="1">
    <citation type="submission" date="2016-11" db="EMBL/GenBank/DDBJ databases">
        <authorList>
            <person name="Jaros S."/>
            <person name="Januszkiewicz K."/>
            <person name="Wedrychowicz H."/>
        </authorList>
    </citation>
    <scope>NUCLEOTIDE SEQUENCE [LARGE SCALE GENOMIC DNA]</scope>
    <source>
        <strain evidence="1 3">DSM 14828</strain>
    </source>
</reference>
<dbReference type="Proteomes" id="UP000184251">
    <property type="component" value="Unassembled WGS sequence"/>
</dbReference>
<keyword evidence="3" id="KW-1185">Reference proteome</keyword>
<dbReference type="EMBL" id="FQTU01000017">
    <property type="protein sequence ID" value="SHF18183.1"/>
    <property type="molecule type" value="Genomic_DNA"/>
</dbReference>
<protein>
    <recommendedName>
        <fullName evidence="4">Homeodomain-like domain-containing protein</fullName>
    </recommendedName>
</protein>
<evidence type="ECO:0000313" key="1">
    <source>
        <dbReference type="EMBL" id="SHE93967.1"/>
    </source>
</evidence>
<organism evidence="1 3">
    <name type="scientific">Alkalibacter saccharofermentans DSM 14828</name>
    <dbReference type="NCBI Taxonomy" id="1120975"/>
    <lineage>
        <taxon>Bacteria</taxon>
        <taxon>Bacillati</taxon>
        <taxon>Bacillota</taxon>
        <taxon>Clostridia</taxon>
        <taxon>Eubacteriales</taxon>
        <taxon>Eubacteriaceae</taxon>
        <taxon>Alkalibacter</taxon>
    </lineage>
</organism>